<dbReference type="STRING" id="388357.GCA_001580365_02802"/>
<protein>
    <submittedName>
        <fullName evidence="2">Uncharacterized protein</fullName>
    </submittedName>
</protein>
<organism evidence="2 3">
    <name type="scientific">Kocuria turfanensis</name>
    <dbReference type="NCBI Taxonomy" id="388357"/>
    <lineage>
        <taxon>Bacteria</taxon>
        <taxon>Bacillati</taxon>
        <taxon>Actinomycetota</taxon>
        <taxon>Actinomycetes</taxon>
        <taxon>Micrococcales</taxon>
        <taxon>Micrococcaceae</taxon>
        <taxon>Kocuria</taxon>
    </lineage>
</organism>
<sequence>MSTPNDDAPNLDAPNLDDVIEPQEDALPRPIHQGHAGMPEKLDDDALAAATEQERVAAGLQDYAPGQVPPAADPLPEGSSEAADRAQRGLVEDEGGS</sequence>
<dbReference type="RefSeq" id="WP_062736262.1">
    <property type="nucleotide sequence ID" value="NZ_BJZS01000090.1"/>
</dbReference>
<keyword evidence="3" id="KW-1185">Reference proteome</keyword>
<name>A0A512IFV7_9MICC</name>
<evidence type="ECO:0000313" key="3">
    <source>
        <dbReference type="Proteomes" id="UP000321103"/>
    </source>
</evidence>
<proteinExistence type="predicted"/>
<reference evidence="2 3" key="1">
    <citation type="submission" date="2019-07" db="EMBL/GenBank/DDBJ databases">
        <title>Whole genome shotgun sequence of Kocuria turfanensis NBRC 107627.</title>
        <authorList>
            <person name="Hosoyama A."/>
            <person name="Uohara A."/>
            <person name="Ohji S."/>
            <person name="Ichikawa N."/>
        </authorList>
    </citation>
    <scope>NUCLEOTIDE SEQUENCE [LARGE SCALE GENOMIC DNA]</scope>
    <source>
        <strain evidence="2 3">NBRC 107627</strain>
    </source>
</reference>
<dbReference type="AlphaFoldDB" id="A0A512IFV7"/>
<dbReference type="EMBL" id="BJZS01000090">
    <property type="protein sequence ID" value="GEO96558.1"/>
    <property type="molecule type" value="Genomic_DNA"/>
</dbReference>
<feature type="compositionally biased region" description="Basic and acidic residues" evidence="1">
    <location>
        <begin position="82"/>
        <end position="91"/>
    </location>
</feature>
<dbReference type="Proteomes" id="UP000321103">
    <property type="component" value="Unassembled WGS sequence"/>
</dbReference>
<evidence type="ECO:0000256" key="1">
    <source>
        <dbReference type="SAM" id="MobiDB-lite"/>
    </source>
</evidence>
<feature type="region of interest" description="Disordered" evidence="1">
    <location>
        <begin position="1"/>
        <end position="42"/>
    </location>
</feature>
<gene>
    <name evidence="2" type="ORF">KTU01_26810</name>
</gene>
<feature type="region of interest" description="Disordered" evidence="1">
    <location>
        <begin position="59"/>
        <end position="97"/>
    </location>
</feature>
<evidence type="ECO:0000313" key="2">
    <source>
        <dbReference type="EMBL" id="GEO96558.1"/>
    </source>
</evidence>
<comment type="caution">
    <text evidence="2">The sequence shown here is derived from an EMBL/GenBank/DDBJ whole genome shotgun (WGS) entry which is preliminary data.</text>
</comment>
<accession>A0A512IFV7</accession>